<dbReference type="Proteomes" id="UP000019132">
    <property type="component" value="Unassembled WGS sequence"/>
</dbReference>
<accession>K3WL75</accession>
<dbReference type="InParanoid" id="K3WL75"/>
<dbReference type="Gene3D" id="1.20.1270.60">
    <property type="entry name" value="Arfaptin homology (AH) domain/BAR domain"/>
    <property type="match status" value="1"/>
</dbReference>
<reference evidence="4" key="1">
    <citation type="journal article" date="2010" name="Genome Biol.">
        <title>Genome sequence of the necrotrophic plant pathogen Pythium ultimum reveals original pathogenicity mechanisms and effector repertoire.</title>
        <authorList>
            <person name="Levesque C.A."/>
            <person name="Brouwer H."/>
            <person name="Cano L."/>
            <person name="Hamilton J.P."/>
            <person name="Holt C."/>
            <person name="Huitema E."/>
            <person name="Raffaele S."/>
            <person name="Robideau G.P."/>
            <person name="Thines M."/>
            <person name="Win J."/>
            <person name="Zerillo M.M."/>
            <person name="Beakes G.W."/>
            <person name="Boore J.L."/>
            <person name="Busam D."/>
            <person name="Dumas B."/>
            <person name="Ferriera S."/>
            <person name="Fuerstenberg S.I."/>
            <person name="Gachon C.M."/>
            <person name="Gaulin E."/>
            <person name="Govers F."/>
            <person name="Grenville-Briggs L."/>
            <person name="Horner N."/>
            <person name="Hostetler J."/>
            <person name="Jiang R.H."/>
            <person name="Johnson J."/>
            <person name="Krajaejun T."/>
            <person name="Lin H."/>
            <person name="Meijer H.J."/>
            <person name="Moore B."/>
            <person name="Morris P."/>
            <person name="Phuntmart V."/>
            <person name="Puiu D."/>
            <person name="Shetty J."/>
            <person name="Stajich J.E."/>
            <person name="Tripathy S."/>
            <person name="Wawra S."/>
            <person name="van West P."/>
            <person name="Whitty B.R."/>
            <person name="Coutinho P.M."/>
            <person name="Henrissat B."/>
            <person name="Martin F."/>
            <person name="Thomas P.D."/>
            <person name="Tyler B.M."/>
            <person name="De Vries R.P."/>
            <person name="Kamoun S."/>
            <person name="Yandell M."/>
            <person name="Tisserat N."/>
            <person name="Buell C.R."/>
        </authorList>
    </citation>
    <scope>NUCLEOTIDE SEQUENCE</scope>
    <source>
        <strain evidence="4">DAOM:BR144</strain>
    </source>
</reference>
<dbReference type="OMA" id="VASICTM"/>
<dbReference type="EnsemblProtists" id="PYU1_T005717">
    <property type="protein sequence ID" value="PYU1_T005717"/>
    <property type="gene ID" value="PYU1_G005706"/>
</dbReference>
<dbReference type="EMBL" id="GL376573">
    <property type="status" value="NOT_ANNOTATED_CDS"/>
    <property type="molecule type" value="Genomic_DNA"/>
</dbReference>
<feature type="domain" description="PX" evidence="2">
    <location>
        <begin position="49"/>
        <end position="163"/>
    </location>
</feature>
<dbReference type="HOGENOM" id="CLU_578092_0_0_1"/>
<dbReference type="InterPro" id="IPR001683">
    <property type="entry name" value="PX_dom"/>
</dbReference>
<dbReference type="PANTHER" id="PTHR10555:SF170">
    <property type="entry name" value="FI18122P1"/>
    <property type="match status" value="1"/>
</dbReference>
<dbReference type="VEuPathDB" id="FungiDB:PYU1_G005706"/>
<evidence type="ECO:0000313" key="3">
    <source>
        <dbReference type="EnsemblProtists" id="PYU1_T005717"/>
    </source>
</evidence>
<name>K3WL75_GLOUD</name>
<sequence length="473" mass="52832">MQFFSQHHGKEDLATEALVASMRSLKMCDHLSAFDAHEHQQWCAKILEPHVTVRVGEPESRGSYLKKHTTFLVTQETSQQQIHTGVRRRFSDFEWLHSVLRARYVGMLVPSLPEKTKNVLQSDSFLQSRIRGLTMFLEHVVQSPYMRNDESVARFFTATDEHAWDAAKKETAVMENAGPGHLRWLMLITGESISDSVGAENGIAAFKKQVEQIERSLGDISGCTKRMAEKSAALSKDVSNLHTLFNSWKAVEVATTTHHQDDDEFIKLLDRSTAAVHGWSQVMRFEPAIYELLLHESVKYLLHQVKDMKELLGARDQALQLTVAPQQGAGDPTTAKAVEAPSSSASHPALSKASSTFAAAASSASIFASRFMTTEPSTEELETQQKRARHLRDLITRALISEEIERFRKSKFTALNELMGHFACAEAQLTKRSASMWRESMRASTTDQQALVQSTKQILDATAAHADSSADAY</sequence>
<protein>
    <recommendedName>
        <fullName evidence="2">PX domain-containing protein</fullName>
    </recommendedName>
</protein>
<dbReference type="Pfam" id="PF00787">
    <property type="entry name" value="PX"/>
    <property type="match status" value="1"/>
</dbReference>
<dbReference type="GO" id="GO:0035091">
    <property type="term" value="F:phosphatidylinositol binding"/>
    <property type="evidence" value="ECO:0007669"/>
    <property type="project" value="InterPro"/>
</dbReference>
<dbReference type="CDD" id="cd06093">
    <property type="entry name" value="PX_domain"/>
    <property type="match status" value="1"/>
</dbReference>
<reference evidence="4" key="2">
    <citation type="submission" date="2010-04" db="EMBL/GenBank/DDBJ databases">
        <authorList>
            <person name="Buell R."/>
            <person name="Hamilton J."/>
            <person name="Hostetler J."/>
        </authorList>
    </citation>
    <scope>NUCLEOTIDE SEQUENCE [LARGE SCALE GENOMIC DNA]</scope>
    <source>
        <strain evidence="4">DAOM:BR144</strain>
    </source>
</reference>
<dbReference type="PANTHER" id="PTHR10555">
    <property type="entry name" value="SORTING NEXIN"/>
    <property type="match status" value="1"/>
</dbReference>
<dbReference type="Gene3D" id="3.30.1520.10">
    <property type="entry name" value="Phox-like domain"/>
    <property type="match status" value="1"/>
</dbReference>
<dbReference type="GO" id="GO:0005768">
    <property type="term" value="C:endosome"/>
    <property type="evidence" value="ECO:0007669"/>
    <property type="project" value="TreeGrafter"/>
</dbReference>
<proteinExistence type="predicted"/>
<evidence type="ECO:0000313" key="4">
    <source>
        <dbReference type="Proteomes" id="UP000019132"/>
    </source>
</evidence>
<reference evidence="3" key="3">
    <citation type="submission" date="2015-02" db="UniProtKB">
        <authorList>
            <consortium name="EnsemblProtists"/>
        </authorList>
    </citation>
    <scope>IDENTIFICATION</scope>
    <source>
        <strain evidence="3">DAOM BR144</strain>
    </source>
</reference>
<dbReference type="STRING" id="431595.K3WL75"/>
<dbReference type="SUPFAM" id="SSF64268">
    <property type="entry name" value="PX domain"/>
    <property type="match status" value="1"/>
</dbReference>
<dbReference type="PROSITE" id="PS50195">
    <property type="entry name" value="PX"/>
    <property type="match status" value="1"/>
</dbReference>
<dbReference type="SMART" id="SM00312">
    <property type="entry name" value="PX"/>
    <property type="match status" value="1"/>
</dbReference>
<dbReference type="eggNOG" id="KOG2273">
    <property type="taxonomic scope" value="Eukaryota"/>
</dbReference>
<dbReference type="AlphaFoldDB" id="K3WL75"/>
<dbReference type="InterPro" id="IPR036871">
    <property type="entry name" value="PX_dom_sf"/>
</dbReference>
<feature type="region of interest" description="Disordered" evidence="1">
    <location>
        <begin position="324"/>
        <end position="346"/>
    </location>
</feature>
<dbReference type="InterPro" id="IPR027267">
    <property type="entry name" value="AH/BAR_dom_sf"/>
</dbReference>
<evidence type="ECO:0000259" key="2">
    <source>
        <dbReference type="PROSITE" id="PS50195"/>
    </source>
</evidence>
<evidence type="ECO:0000256" key="1">
    <source>
        <dbReference type="SAM" id="MobiDB-lite"/>
    </source>
</evidence>
<keyword evidence="4" id="KW-1185">Reference proteome</keyword>
<organism evidence="3 4">
    <name type="scientific">Globisporangium ultimum (strain ATCC 200006 / CBS 805.95 / DAOM BR144)</name>
    <name type="common">Pythium ultimum</name>
    <dbReference type="NCBI Taxonomy" id="431595"/>
    <lineage>
        <taxon>Eukaryota</taxon>
        <taxon>Sar</taxon>
        <taxon>Stramenopiles</taxon>
        <taxon>Oomycota</taxon>
        <taxon>Peronosporomycetes</taxon>
        <taxon>Pythiales</taxon>
        <taxon>Pythiaceae</taxon>
        <taxon>Globisporangium</taxon>
    </lineage>
</organism>